<sequence length="195" mass="22173">MNGINNGHLTIEQWRQYIRNEMTPAERERADQELLVCEGCMWLFMEAMEESEQSGAEHRPGMELPDMVRLEEQVIAELQVGEPLKALKPIGDPAEETSCNPAPPQTMTEVRQLKRRDSWLQHPVTHYTLAASITLLLMATGALTGFSEKLQHLEQHEPESQTIGAEWMSSEPSWSDRLVDKAGSFLDGVQAWRFK</sequence>
<reference evidence="1 2" key="1">
    <citation type="submission" date="2018-09" db="EMBL/GenBank/DDBJ databases">
        <title>Paenibacillus aracenensis nov. sp. isolated from a cave in southern Spain.</title>
        <authorList>
            <person name="Jurado V."/>
            <person name="Gutierrez-Patricio S."/>
            <person name="Gonzalez-Pimentel J.L."/>
            <person name="Miller A.Z."/>
            <person name="Laiz L."/>
            <person name="Saiz-Jimenez C."/>
        </authorList>
    </citation>
    <scope>NUCLEOTIDE SEQUENCE [LARGE SCALE GENOMIC DNA]</scope>
    <source>
        <strain evidence="1 2">DSM 22867</strain>
    </source>
</reference>
<proteinExistence type="predicted"/>
<evidence type="ECO:0000313" key="2">
    <source>
        <dbReference type="Proteomes" id="UP000266482"/>
    </source>
</evidence>
<gene>
    <name evidence="1" type="ORF">D3P08_17435</name>
</gene>
<dbReference type="RefSeq" id="WP_119600983.1">
    <property type="nucleotide sequence ID" value="NZ_QXQA01000011.1"/>
</dbReference>
<protein>
    <recommendedName>
        <fullName evidence="3">Zf-HC2 domain-containing protein</fullName>
    </recommendedName>
</protein>
<organism evidence="1 2">
    <name type="scientific">Paenibacillus nanensis</name>
    <dbReference type="NCBI Taxonomy" id="393251"/>
    <lineage>
        <taxon>Bacteria</taxon>
        <taxon>Bacillati</taxon>
        <taxon>Bacillota</taxon>
        <taxon>Bacilli</taxon>
        <taxon>Bacillales</taxon>
        <taxon>Paenibacillaceae</taxon>
        <taxon>Paenibacillus</taxon>
    </lineage>
</organism>
<dbReference type="AlphaFoldDB" id="A0A3A1V118"/>
<evidence type="ECO:0008006" key="3">
    <source>
        <dbReference type="Google" id="ProtNLM"/>
    </source>
</evidence>
<keyword evidence="2" id="KW-1185">Reference proteome</keyword>
<evidence type="ECO:0000313" key="1">
    <source>
        <dbReference type="EMBL" id="RIX51250.1"/>
    </source>
</evidence>
<dbReference type="OrthoDB" id="2678892at2"/>
<comment type="caution">
    <text evidence="1">The sequence shown here is derived from an EMBL/GenBank/DDBJ whole genome shotgun (WGS) entry which is preliminary data.</text>
</comment>
<name>A0A3A1V118_9BACL</name>
<dbReference type="EMBL" id="QXQA01000011">
    <property type="protein sequence ID" value="RIX51250.1"/>
    <property type="molecule type" value="Genomic_DNA"/>
</dbReference>
<dbReference type="Proteomes" id="UP000266482">
    <property type="component" value="Unassembled WGS sequence"/>
</dbReference>
<accession>A0A3A1V118</accession>